<evidence type="ECO:0000313" key="10">
    <source>
        <dbReference type="RefSeq" id="XP_013419377.1"/>
    </source>
</evidence>
<dbReference type="FunCoup" id="A0A1S3KA49">
    <property type="interactions" value="518"/>
</dbReference>
<dbReference type="Pfam" id="PF08660">
    <property type="entry name" value="Alg14"/>
    <property type="match status" value="1"/>
</dbReference>
<dbReference type="Gene3D" id="3.40.50.2000">
    <property type="entry name" value="Glycogen Phosphorylase B"/>
    <property type="match status" value="1"/>
</dbReference>
<dbReference type="GeneID" id="106180051"/>
<keyword evidence="10" id="KW-0808">Transferase</keyword>
<keyword evidence="5" id="KW-0256">Endoplasmic reticulum</keyword>
<evidence type="ECO:0000256" key="1">
    <source>
        <dbReference type="ARBA" id="ARBA00004389"/>
    </source>
</evidence>
<dbReference type="GO" id="GO:0004577">
    <property type="term" value="F:N-acetylglucosaminyldiphosphodolichol N-acetylglucosaminyltransferase activity"/>
    <property type="evidence" value="ECO:0007669"/>
    <property type="project" value="TreeGrafter"/>
</dbReference>
<evidence type="ECO:0000256" key="8">
    <source>
        <dbReference type="SAM" id="Phobius"/>
    </source>
</evidence>
<dbReference type="GO" id="GO:0043541">
    <property type="term" value="C:UDP-N-acetylglucosamine transferase complex"/>
    <property type="evidence" value="ECO:0007669"/>
    <property type="project" value="TreeGrafter"/>
</dbReference>
<evidence type="ECO:0000256" key="3">
    <source>
        <dbReference type="ARBA" id="ARBA00017467"/>
    </source>
</evidence>
<comment type="subcellular location">
    <subcellularLocation>
        <location evidence="1">Endoplasmic reticulum membrane</location>
        <topology evidence="1">Single-pass membrane protein</topology>
    </subcellularLocation>
</comment>
<accession>A0A1S3KA49</accession>
<dbReference type="OrthoDB" id="17098at2759"/>
<evidence type="ECO:0000256" key="2">
    <source>
        <dbReference type="ARBA" id="ARBA00009731"/>
    </source>
</evidence>
<comment type="similarity">
    <text evidence="2">Belongs to the ALG14 family.</text>
</comment>
<name>A0A1S3KA49_LINAN</name>
<evidence type="ECO:0000256" key="6">
    <source>
        <dbReference type="ARBA" id="ARBA00022989"/>
    </source>
</evidence>
<gene>
    <name evidence="10" type="primary">LOC106180051</name>
</gene>
<keyword evidence="9" id="KW-1185">Reference proteome</keyword>
<feature type="transmembrane region" description="Helical" evidence="8">
    <location>
        <begin position="6"/>
        <end position="27"/>
    </location>
</feature>
<evidence type="ECO:0000313" key="9">
    <source>
        <dbReference type="Proteomes" id="UP000085678"/>
    </source>
</evidence>
<dbReference type="InterPro" id="IPR013969">
    <property type="entry name" value="Oligosacch_biosynth_Alg14"/>
</dbReference>
<dbReference type="InParanoid" id="A0A1S3KA49"/>
<dbReference type="PANTHER" id="PTHR12154:SF4">
    <property type="entry name" value="UDP-N-ACETYLGLUCOSAMINE TRANSFERASE SUBUNIT ALG14 HOMOLOG"/>
    <property type="match status" value="1"/>
</dbReference>
<sequence length="229" mass="25698">MADVLIVLAVFLPIILVLLLARTFSVIKRIHNGRMGNLPYRNMVNSEVKTMIIAGSGGHTAEILSLVSGLAGRDTNRGKNRYSPREYIVANTDTMSEDRIKTAEAKMGFNSQYFITKVPRSREVHQSWITTVMTTLYASLYCFPIVIKSRPDLLLCNGPGTCIPLCFAAFLLKLTGMKDVSIIYVESICRVESLSLSARILYYFADHILVQWPQLLKKFPGTEYIGRIV</sequence>
<keyword evidence="4 8" id="KW-0812">Transmembrane</keyword>
<proteinExistence type="inferred from homology"/>
<keyword evidence="6 8" id="KW-1133">Transmembrane helix</keyword>
<dbReference type="AlphaFoldDB" id="A0A1S3KA49"/>
<dbReference type="RefSeq" id="XP_013419377.1">
    <property type="nucleotide sequence ID" value="XM_013563923.2"/>
</dbReference>
<dbReference type="PANTHER" id="PTHR12154">
    <property type="entry name" value="GLYCOSYL TRANSFERASE-RELATED"/>
    <property type="match status" value="1"/>
</dbReference>
<reference evidence="10" key="1">
    <citation type="submission" date="2025-08" db="UniProtKB">
        <authorList>
            <consortium name="RefSeq"/>
        </authorList>
    </citation>
    <scope>IDENTIFICATION</scope>
    <source>
        <tissue evidence="10">Gonads</tissue>
    </source>
</reference>
<keyword evidence="7 8" id="KW-0472">Membrane</keyword>
<dbReference type="KEGG" id="lak:106180051"/>
<dbReference type="Proteomes" id="UP000085678">
    <property type="component" value="Unplaced"/>
</dbReference>
<organism evidence="9 10">
    <name type="scientific">Lingula anatina</name>
    <name type="common">Brachiopod</name>
    <name type="synonym">Lingula unguis</name>
    <dbReference type="NCBI Taxonomy" id="7574"/>
    <lineage>
        <taxon>Eukaryota</taxon>
        <taxon>Metazoa</taxon>
        <taxon>Spiralia</taxon>
        <taxon>Lophotrochozoa</taxon>
        <taxon>Brachiopoda</taxon>
        <taxon>Linguliformea</taxon>
        <taxon>Lingulata</taxon>
        <taxon>Lingulida</taxon>
        <taxon>Linguloidea</taxon>
        <taxon>Lingulidae</taxon>
        <taxon>Lingula</taxon>
    </lineage>
</organism>
<dbReference type="STRING" id="7574.A0A1S3KA49"/>
<dbReference type="GO" id="GO:0006488">
    <property type="term" value="P:dolichol-linked oligosaccharide biosynthetic process"/>
    <property type="evidence" value="ECO:0007669"/>
    <property type="project" value="InterPro"/>
</dbReference>
<evidence type="ECO:0000256" key="4">
    <source>
        <dbReference type="ARBA" id="ARBA00022692"/>
    </source>
</evidence>
<evidence type="ECO:0000256" key="5">
    <source>
        <dbReference type="ARBA" id="ARBA00022824"/>
    </source>
</evidence>
<evidence type="ECO:0000256" key="7">
    <source>
        <dbReference type="ARBA" id="ARBA00023136"/>
    </source>
</evidence>
<protein>
    <recommendedName>
        <fullName evidence="3">UDP-N-acetylglucosamine transferase subunit ALG14</fullName>
    </recommendedName>
</protein>